<proteinExistence type="predicted"/>
<keyword evidence="2 4" id="KW-0863">Zinc-finger</keyword>
<gene>
    <name evidence="6" type="ORF">SteCoe_35565</name>
</gene>
<organism evidence="6 7">
    <name type="scientific">Stentor coeruleus</name>
    <dbReference type="NCBI Taxonomy" id="5963"/>
    <lineage>
        <taxon>Eukaryota</taxon>
        <taxon>Sar</taxon>
        <taxon>Alveolata</taxon>
        <taxon>Ciliophora</taxon>
        <taxon>Postciliodesmatophora</taxon>
        <taxon>Heterotrichea</taxon>
        <taxon>Heterotrichida</taxon>
        <taxon>Stentoridae</taxon>
        <taxon>Stentor</taxon>
    </lineage>
</organism>
<comment type="caution">
    <text evidence="6">The sequence shown here is derived from an EMBL/GenBank/DDBJ whole genome shotgun (WGS) entry which is preliminary data.</text>
</comment>
<dbReference type="PROSITE" id="PS00518">
    <property type="entry name" value="ZF_RING_1"/>
    <property type="match status" value="1"/>
</dbReference>
<protein>
    <recommendedName>
        <fullName evidence="5">RING-type domain-containing protein</fullName>
    </recommendedName>
</protein>
<accession>A0A1R2AS79</accession>
<evidence type="ECO:0000256" key="3">
    <source>
        <dbReference type="ARBA" id="ARBA00022833"/>
    </source>
</evidence>
<dbReference type="GO" id="GO:0008270">
    <property type="term" value="F:zinc ion binding"/>
    <property type="evidence" value="ECO:0007669"/>
    <property type="project" value="UniProtKB-KW"/>
</dbReference>
<reference evidence="6 7" key="1">
    <citation type="submission" date="2016-11" db="EMBL/GenBank/DDBJ databases">
        <title>The macronuclear genome of Stentor coeruleus: a giant cell with tiny introns.</title>
        <authorList>
            <person name="Slabodnick M."/>
            <person name="Ruby J.G."/>
            <person name="Reiff S.B."/>
            <person name="Swart E.C."/>
            <person name="Gosai S."/>
            <person name="Prabakaran S."/>
            <person name="Witkowska E."/>
            <person name="Larue G.E."/>
            <person name="Fisher S."/>
            <person name="Freeman R.M."/>
            <person name="Gunawardena J."/>
            <person name="Chu W."/>
            <person name="Stover N.A."/>
            <person name="Gregory B.D."/>
            <person name="Nowacki M."/>
            <person name="Derisi J."/>
            <person name="Roy S.W."/>
            <person name="Marshall W.F."/>
            <person name="Sood P."/>
        </authorList>
    </citation>
    <scope>NUCLEOTIDE SEQUENCE [LARGE SCALE GENOMIC DNA]</scope>
    <source>
        <strain evidence="6">WM001</strain>
    </source>
</reference>
<evidence type="ECO:0000259" key="5">
    <source>
        <dbReference type="PROSITE" id="PS50089"/>
    </source>
</evidence>
<sequence>MSYELELKSKCEVKCFMCLDPGIYYVNSSSLHSLCENCAKKLVLTNLVCQDCDAHINIEYLKPRKYIYKCYLCNGLGMFKQECKHIVCGDCYARSKRKCLKCICLMCSYEKGVHNKICQEHKMCEKCMEKSLLKCFVCFCQTCGNIRPNKQSKCNHLMCEQCLERNKKCEFCKVYCNYCNVEIDITQNKGYRNFNCKHSICAGCRPKYNQCLLCNGFAKCSICMELAKPKNPIIPRCNNCEELYICKICNKTFKCPQVANLCEECSLCQTCNRINQNINKMSCSHLECDKCCVSKGTLNFCSKCINQYKCRKHQIVYLISGKNIKLNRCCNKLICQNCRKKSQHCRCSEKNEA</sequence>
<dbReference type="InterPro" id="IPR001841">
    <property type="entry name" value="Znf_RING"/>
</dbReference>
<evidence type="ECO:0000256" key="1">
    <source>
        <dbReference type="ARBA" id="ARBA00022723"/>
    </source>
</evidence>
<name>A0A1R2AS79_9CILI</name>
<evidence type="ECO:0000256" key="2">
    <source>
        <dbReference type="ARBA" id="ARBA00022771"/>
    </source>
</evidence>
<keyword evidence="1" id="KW-0479">Metal-binding</keyword>
<dbReference type="AlphaFoldDB" id="A0A1R2AS79"/>
<keyword evidence="3" id="KW-0862">Zinc</keyword>
<dbReference type="EMBL" id="MPUH01001523">
    <property type="protein sequence ID" value="OMJ67305.1"/>
    <property type="molecule type" value="Genomic_DNA"/>
</dbReference>
<dbReference type="OrthoDB" id="411372at2759"/>
<evidence type="ECO:0000313" key="7">
    <source>
        <dbReference type="Proteomes" id="UP000187209"/>
    </source>
</evidence>
<dbReference type="Proteomes" id="UP000187209">
    <property type="component" value="Unassembled WGS sequence"/>
</dbReference>
<dbReference type="PROSITE" id="PS50089">
    <property type="entry name" value="ZF_RING_2"/>
    <property type="match status" value="1"/>
</dbReference>
<feature type="domain" description="RING-type" evidence="5">
    <location>
        <begin position="140"/>
        <end position="173"/>
    </location>
</feature>
<dbReference type="SMART" id="SM00184">
    <property type="entry name" value="RING"/>
    <property type="match status" value="6"/>
</dbReference>
<dbReference type="InterPro" id="IPR017907">
    <property type="entry name" value="Znf_RING_CS"/>
</dbReference>
<evidence type="ECO:0000256" key="4">
    <source>
        <dbReference type="PROSITE-ProRule" id="PRU00175"/>
    </source>
</evidence>
<keyword evidence="7" id="KW-1185">Reference proteome</keyword>
<evidence type="ECO:0000313" key="6">
    <source>
        <dbReference type="EMBL" id="OMJ67305.1"/>
    </source>
</evidence>